<dbReference type="Proteomes" id="UP001517376">
    <property type="component" value="Unassembled WGS sequence"/>
</dbReference>
<dbReference type="EMBL" id="JAAATW010000001">
    <property type="protein sequence ID" value="NBE06463.1"/>
    <property type="molecule type" value="Genomic_DNA"/>
</dbReference>
<accession>A0ABW9Y1S5</accession>
<comment type="caution">
    <text evidence="1">The sequence shown here is derived from an EMBL/GenBank/DDBJ whole genome shotgun (WGS) entry which is preliminary data.</text>
</comment>
<gene>
    <name evidence="1" type="ORF">GU920_02880</name>
</gene>
<dbReference type="RefSeq" id="WP_161765461.1">
    <property type="nucleotide sequence ID" value="NZ_JAAATW010000001.1"/>
</dbReference>
<sequence length="276" mass="29236">MRRVLVYGNSHVAAWQAAWEGWTEGRPALEMAFFSLPERIFQRYRFRASGRFAARRSVTAEELDRVRAINAGQVECHPADADVAVCVGLSWAPERAMGFAALGDAPGMGPAVRDGARALFSAGFVEAAFAEACAETCAAWPLPPRMAGRTVVFGRPIYAETCLRSTHPLYAPWRDAAACPEAARAFLMRYADRLAVRAREAGVAFIAPPPDVAGAGALTRAGYLAAGGGGVNPDAPGARGDHSHMNAAYGRACIRHLLAHLAGAEVGDESATATAR</sequence>
<name>A0ABW9Y1S5_9RHOB</name>
<keyword evidence="2" id="KW-1185">Reference proteome</keyword>
<evidence type="ECO:0008006" key="3">
    <source>
        <dbReference type="Google" id="ProtNLM"/>
    </source>
</evidence>
<proteinExistence type="predicted"/>
<evidence type="ECO:0000313" key="2">
    <source>
        <dbReference type="Proteomes" id="UP001517376"/>
    </source>
</evidence>
<evidence type="ECO:0000313" key="1">
    <source>
        <dbReference type="EMBL" id="NBE06463.1"/>
    </source>
</evidence>
<protein>
    <recommendedName>
        <fullName evidence="3">SGNH/GDSL hydrolase family protein</fullName>
    </recommendedName>
</protein>
<reference evidence="2" key="1">
    <citation type="submission" date="2020-01" db="EMBL/GenBank/DDBJ databases">
        <title>Sphingomonas sp. strain CSW-10.</title>
        <authorList>
            <person name="Chen W.-M."/>
        </authorList>
    </citation>
    <scope>NUCLEOTIDE SEQUENCE [LARGE SCALE GENOMIC DNA]</scope>
    <source>
        <strain evidence="2">CCP-1</strain>
    </source>
</reference>
<organism evidence="1 2">
    <name type="scientific">Paragemmobacter ruber</name>
    <dbReference type="NCBI Taxonomy" id="1985673"/>
    <lineage>
        <taxon>Bacteria</taxon>
        <taxon>Pseudomonadati</taxon>
        <taxon>Pseudomonadota</taxon>
        <taxon>Alphaproteobacteria</taxon>
        <taxon>Rhodobacterales</taxon>
        <taxon>Paracoccaceae</taxon>
        <taxon>Paragemmobacter</taxon>
    </lineage>
</organism>